<reference evidence="4" key="1">
    <citation type="submission" date="2020-05" db="EMBL/GenBank/DDBJ databases">
        <authorList>
            <person name="Chiriac C."/>
            <person name="Salcher M."/>
            <person name="Ghai R."/>
            <person name="Kavagutti S V."/>
        </authorList>
    </citation>
    <scope>NUCLEOTIDE SEQUENCE</scope>
</reference>
<organism evidence="4">
    <name type="scientific">uncultured Caudovirales phage</name>
    <dbReference type="NCBI Taxonomy" id="2100421"/>
    <lineage>
        <taxon>Viruses</taxon>
        <taxon>Duplodnaviria</taxon>
        <taxon>Heunggongvirae</taxon>
        <taxon>Uroviricota</taxon>
        <taxon>Caudoviricetes</taxon>
        <taxon>Peduoviridae</taxon>
        <taxon>Maltschvirus</taxon>
        <taxon>Maltschvirus maltsch</taxon>
    </lineage>
</organism>
<evidence type="ECO:0000313" key="6">
    <source>
        <dbReference type="EMBL" id="CAB5228806.1"/>
    </source>
</evidence>
<sequence>MKPCIEGHKHTDSAWAKDSEPTTHWFCSSCEQEFESFQELMESEEA</sequence>
<dbReference type="EMBL" id="LR796872">
    <property type="protein sequence ID" value="CAB4172069.1"/>
    <property type="molecule type" value="Genomic_DNA"/>
</dbReference>
<dbReference type="EMBL" id="LR797055">
    <property type="protein sequence ID" value="CAB4184034.1"/>
    <property type="molecule type" value="Genomic_DNA"/>
</dbReference>
<evidence type="ECO:0000313" key="5">
    <source>
        <dbReference type="EMBL" id="CAB4214133.1"/>
    </source>
</evidence>
<name>A0A6J5RRA5_9CAUD</name>
<gene>
    <name evidence="3" type="ORF">UFOVP1098_28</name>
    <name evidence="4" type="ORF">UFOVP1353_5</name>
    <name evidence="5" type="ORF">UFOVP1458_17</name>
    <name evidence="6" type="ORF">UFOVP1546_51</name>
    <name evidence="1" type="ORF">UFOVP578_14</name>
    <name evidence="2" type="ORF">UFOVP928_43</name>
</gene>
<evidence type="ECO:0000313" key="4">
    <source>
        <dbReference type="EMBL" id="CAB4199793.1"/>
    </source>
</evidence>
<dbReference type="EMBL" id="LR797407">
    <property type="protein sequence ID" value="CAB4214133.1"/>
    <property type="molecule type" value="Genomic_DNA"/>
</dbReference>
<dbReference type="EMBL" id="LR797296">
    <property type="protein sequence ID" value="CAB4199793.1"/>
    <property type="molecule type" value="Genomic_DNA"/>
</dbReference>
<evidence type="ECO:0000313" key="1">
    <source>
        <dbReference type="EMBL" id="CAB4168845.1"/>
    </source>
</evidence>
<dbReference type="EMBL" id="LR796834">
    <property type="protein sequence ID" value="CAB4168845.1"/>
    <property type="molecule type" value="Genomic_DNA"/>
</dbReference>
<evidence type="ECO:0000313" key="3">
    <source>
        <dbReference type="EMBL" id="CAB4184034.1"/>
    </source>
</evidence>
<protein>
    <submittedName>
        <fullName evidence="4">Uncharacterized protein</fullName>
    </submittedName>
</protein>
<dbReference type="EMBL" id="LR798391">
    <property type="protein sequence ID" value="CAB5228806.1"/>
    <property type="molecule type" value="Genomic_DNA"/>
</dbReference>
<proteinExistence type="predicted"/>
<evidence type="ECO:0000313" key="2">
    <source>
        <dbReference type="EMBL" id="CAB4172069.1"/>
    </source>
</evidence>
<accession>A0A6J5RRA5</accession>